<dbReference type="EMBL" id="FPIW01000008">
    <property type="protein sequence ID" value="SFW30621.1"/>
    <property type="molecule type" value="Genomic_DNA"/>
</dbReference>
<name>A0AA94HRJ2_DESDE</name>
<gene>
    <name evidence="1" type="ORF">SAMN02910291_00777</name>
</gene>
<comment type="caution">
    <text evidence="1">The sequence shown here is derived from an EMBL/GenBank/DDBJ whole genome shotgun (WGS) entry which is preliminary data.</text>
</comment>
<reference evidence="2" key="1">
    <citation type="submission" date="2016-11" db="EMBL/GenBank/DDBJ databases">
        <authorList>
            <person name="Jaros S."/>
            <person name="Januszkiewicz K."/>
            <person name="Wedrychowicz H."/>
        </authorList>
    </citation>
    <scope>NUCLEOTIDE SEQUENCE [LARGE SCALE GENOMIC DNA]</scope>
    <source>
        <strain evidence="2">DSM 7057</strain>
    </source>
</reference>
<dbReference type="AlphaFoldDB" id="A0AA94HRJ2"/>
<sequence>MRKGFRLEDVRAMPVDELEAFMAILYPQKSKTTSCKSLRLNWRKWKKRHVRPASTSGTEA</sequence>
<evidence type="ECO:0000313" key="1">
    <source>
        <dbReference type="EMBL" id="SFW30621.1"/>
    </source>
</evidence>
<proteinExistence type="predicted"/>
<accession>A0AA94HRJ2</accession>
<protein>
    <submittedName>
        <fullName evidence="1">Uncharacterized protein</fullName>
    </submittedName>
</protein>
<evidence type="ECO:0000313" key="2">
    <source>
        <dbReference type="Proteomes" id="UP000182680"/>
    </source>
</evidence>
<organism evidence="1 2">
    <name type="scientific">Desulfovibrio desulfuricans</name>
    <dbReference type="NCBI Taxonomy" id="876"/>
    <lineage>
        <taxon>Bacteria</taxon>
        <taxon>Pseudomonadati</taxon>
        <taxon>Thermodesulfobacteriota</taxon>
        <taxon>Desulfovibrionia</taxon>
        <taxon>Desulfovibrionales</taxon>
        <taxon>Desulfovibrionaceae</taxon>
        <taxon>Desulfovibrio</taxon>
    </lineage>
</organism>
<dbReference type="Proteomes" id="UP000182680">
    <property type="component" value="Unassembled WGS sequence"/>
</dbReference>